<gene>
    <name evidence="2" type="ORF">ABVK25_000808</name>
</gene>
<feature type="compositionally biased region" description="Basic residues" evidence="1">
    <location>
        <begin position="93"/>
        <end position="105"/>
    </location>
</feature>
<evidence type="ECO:0000313" key="3">
    <source>
        <dbReference type="Proteomes" id="UP001590951"/>
    </source>
</evidence>
<reference evidence="2 3" key="1">
    <citation type="submission" date="2024-09" db="EMBL/GenBank/DDBJ databases">
        <title>Rethinking Asexuality: The Enigmatic Case of Functional Sexual Genes in Lepraria (Stereocaulaceae).</title>
        <authorList>
            <person name="Doellman M."/>
            <person name="Sun Y."/>
            <person name="Barcenas-Pena A."/>
            <person name="Lumbsch H.T."/>
            <person name="Grewe F."/>
        </authorList>
    </citation>
    <scope>NUCLEOTIDE SEQUENCE [LARGE SCALE GENOMIC DNA]</scope>
    <source>
        <strain evidence="2 3">Grewe 0041</strain>
    </source>
</reference>
<dbReference type="EMBL" id="JBHFEH010000001">
    <property type="protein sequence ID" value="KAL2059515.1"/>
    <property type="molecule type" value="Genomic_DNA"/>
</dbReference>
<comment type="caution">
    <text evidence="2">The sequence shown here is derived from an EMBL/GenBank/DDBJ whole genome shotgun (WGS) entry which is preliminary data.</text>
</comment>
<protein>
    <submittedName>
        <fullName evidence="2">Uncharacterized protein</fullName>
    </submittedName>
</protein>
<evidence type="ECO:0000256" key="1">
    <source>
        <dbReference type="SAM" id="MobiDB-lite"/>
    </source>
</evidence>
<feature type="region of interest" description="Disordered" evidence="1">
    <location>
        <begin position="85"/>
        <end position="105"/>
    </location>
</feature>
<sequence length="105" mass="12051">MKSLEPKTQTIIPAYQCKGCAREQHGSESSADAWQQVTPRRTCRVAVAVARGRQYTEEEMLAHFADCGPAQAMMVDLAEELQRPVPTAEEVRQKKRRRQKARFYR</sequence>
<dbReference type="Proteomes" id="UP001590951">
    <property type="component" value="Unassembled WGS sequence"/>
</dbReference>
<evidence type="ECO:0000313" key="2">
    <source>
        <dbReference type="EMBL" id="KAL2059515.1"/>
    </source>
</evidence>
<accession>A0ABR4BP00</accession>
<name>A0ABR4BP00_9LECA</name>
<keyword evidence="3" id="KW-1185">Reference proteome</keyword>
<proteinExistence type="predicted"/>
<organism evidence="2 3">
    <name type="scientific">Lepraria finkii</name>
    <dbReference type="NCBI Taxonomy" id="1340010"/>
    <lineage>
        <taxon>Eukaryota</taxon>
        <taxon>Fungi</taxon>
        <taxon>Dikarya</taxon>
        <taxon>Ascomycota</taxon>
        <taxon>Pezizomycotina</taxon>
        <taxon>Lecanoromycetes</taxon>
        <taxon>OSLEUM clade</taxon>
        <taxon>Lecanoromycetidae</taxon>
        <taxon>Lecanorales</taxon>
        <taxon>Lecanorineae</taxon>
        <taxon>Stereocaulaceae</taxon>
        <taxon>Lepraria</taxon>
    </lineage>
</organism>